<dbReference type="AlphaFoldDB" id="A0A9X4AHV2"/>
<protein>
    <submittedName>
        <fullName evidence="2">Uncharacterized protein</fullName>
    </submittedName>
</protein>
<comment type="caution">
    <text evidence="2">The sequence shown here is derived from an EMBL/GenBank/DDBJ whole genome shotgun (WGS) entry which is preliminary data.</text>
</comment>
<dbReference type="Proteomes" id="UP001145072">
    <property type="component" value="Unassembled WGS sequence"/>
</dbReference>
<sequence length="58" mass="6748">MVWWQILLIIVVLTVVIESVVQFSTRKMDKKKKGKIGSIVWLSVAGLFLLVWLFVRMT</sequence>
<feature type="transmembrane region" description="Helical" evidence="1">
    <location>
        <begin position="36"/>
        <end position="55"/>
    </location>
</feature>
<accession>A0A9X4AHV2</accession>
<evidence type="ECO:0000313" key="3">
    <source>
        <dbReference type="Proteomes" id="UP001145072"/>
    </source>
</evidence>
<evidence type="ECO:0000256" key="1">
    <source>
        <dbReference type="SAM" id="Phobius"/>
    </source>
</evidence>
<proteinExistence type="predicted"/>
<keyword evidence="3" id="KW-1185">Reference proteome</keyword>
<evidence type="ECO:0000313" key="2">
    <source>
        <dbReference type="EMBL" id="MDC3420084.1"/>
    </source>
</evidence>
<name>A0A9X4AHV2_9BACI</name>
<keyword evidence="1" id="KW-0812">Transmembrane</keyword>
<feature type="transmembrane region" description="Helical" evidence="1">
    <location>
        <begin position="6"/>
        <end position="24"/>
    </location>
</feature>
<dbReference type="RefSeq" id="WP_259868479.1">
    <property type="nucleotide sequence ID" value="NZ_JAMQJZ010000004.1"/>
</dbReference>
<reference evidence="2" key="1">
    <citation type="submission" date="2022-06" db="EMBL/GenBank/DDBJ databases">
        <title>Aquibacillus sp. a new bacterium isolated from soil saline samples.</title>
        <authorList>
            <person name="Galisteo C."/>
            <person name="De La Haba R."/>
            <person name="Sanchez-Porro C."/>
            <person name="Ventosa A."/>
        </authorList>
    </citation>
    <scope>NUCLEOTIDE SEQUENCE</scope>
    <source>
        <strain evidence="2">JCM 12387</strain>
    </source>
</reference>
<keyword evidence="1" id="KW-0472">Membrane</keyword>
<dbReference type="EMBL" id="JAMQJZ010000004">
    <property type="protein sequence ID" value="MDC3420084.1"/>
    <property type="molecule type" value="Genomic_DNA"/>
</dbReference>
<gene>
    <name evidence="2" type="ORF">NC661_06845</name>
</gene>
<organism evidence="2 3">
    <name type="scientific">Aquibacillus koreensis</name>
    <dbReference type="NCBI Taxonomy" id="279446"/>
    <lineage>
        <taxon>Bacteria</taxon>
        <taxon>Bacillati</taxon>
        <taxon>Bacillota</taxon>
        <taxon>Bacilli</taxon>
        <taxon>Bacillales</taxon>
        <taxon>Bacillaceae</taxon>
        <taxon>Aquibacillus</taxon>
    </lineage>
</organism>
<keyword evidence="1" id="KW-1133">Transmembrane helix</keyword>